<proteinExistence type="predicted"/>
<evidence type="ECO:0000313" key="2">
    <source>
        <dbReference type="Proteomes" id="UP001358586"/>
    </source>
</evidence>
<reference evidence="1 2" key="1">
    <citation type="submission" date="2023-03" db="EMBL/GenBank/DDBJ databases">
        <title>WGS of Gossypium arboreum.</title>
        <authorList>
            <person name="Yu D."/>
        </authorList>
    </citation>
    <scope>NUCLEOTIDE SEQUENCE [LARGE SCALE GENOMIC DNA]</scope>
    <source>
        <tissue evidence="1">Leaf</tissue>
    </source>
</reference>
<name>A0ABR0P2S6_GOSAR</name>
<evidence type="ECO:0008006" key="3">
    <source>
        <dbReference type="Google" id="ProtNLM"/>
    </source>
</evidence>
<evidence type="ECO:0000313" key="1">
    <source>
        <dbReference type="EMBL" id="KAK5812429.1"/>
    </source>
</evidence>
<dbReference type="EMBL" id="JARKNE010000008">
    <property type="protein sequence ID" value="KAK5812429.1"/>
    <property type="molecule type" value="Genomic_DNA"/>
</dbReference>
<protein>
    <recommendedName>
        <fullName evidence="3">Retrovirus-related Pol polyprotein from transposon TNT 1-94</fullName>
    </recommendedName>
</protein>
<dbReference type="Proteomes" id="UP001358586">
    <property type="component" value="Chromosome 8"/>
</dbReference>
<dbReference type="PANTHER" id="PTHR47481">
    <property type="match status" value="1"/>
</dbReference>
<gene>
    <name evidence="1" type="ORF">PVK06_027859</name>
</gene>
<organism evidence="1 2">
    <name type="scientific">Gossypium arboreum</name>
    <name type="common">Tree cotton</name>
    <name type="synonym">Gossypium nanking</name>
    <dbReference type="NCBI Taxonomy" id="29729"/>
    <lineage>
        <taxon>Eukaryota</taxon>
        <taxon>Viridiplantae</taxon>
        <taxon>Streptophyta</taxon>
        <taxon>Embryophyta</taxon>
        <taxon>Tracheophyta</taxon>
        <taxon>Spermatophyta</taxon>
        <taxon>Magnoliopsida</taxon>
        <taxon>eudicotyledons</taxon>
        <taxon>Gunneridae</taxon>
        <taxon>Pentapetalae</taxon>
        <taxon>rosids</taxon>
        <taxon>malvids</taxon>
        <taxon>Malvales</taxon>
        <taxon>Malvaceae</taxon>
        <taxon>Malvoideae</taxon>
        <taxon>Gossypium</taxon>
    </lineage>
</organism>
<sequence length="171" mass="18592">MTRIVSRSIRLLQEIVRPPILALKKGSLTVKEYLAKVQSLCDTLMAAGTLITEQEQVSIVLAGLPVEYESARVVASAMNVSLDLLADMLLDCESWQQDLASSIALQANIAQQNVSTTGNTGSSTKDFGTSYRGHVGPLVVKAEVQYHQFQSPSPLSCDVRIVVLTIARFKE</sequence>
<dbReference type="PANTHER" id="PTHR47481:SF30">
    <property type="entry name" value="CCHC-TYPE DOMAIN-CONTAINING PROTEIN"/>
    <property type="match status" value="1"/>
</dbReference>
<accession>A0ABR0P2S6</accession>
<comment type="caution">
    <text evidence="1">The sequence shown here is derived from an EMBL/GenBank/DDBJ whole genome shotgun (WGS) entry which is preliminary data.</text>
</comment>
<keyword evidence="2" id="KW-1185">Reference proteome</keyword>